<feature type="transmembrane region" description="Helical" evidence="9">
    <location>
        <begin position="15"/>
        <end position="34"/>
    </location>
</feature>
<protein>
    <submittedName>
        <fullName evidence="11">Membrane protein</fullName>
    </submittedName>
</protein>
<feature type="compositionally biased region" description="Acidic residues" evidence="8">
    <location>
        <begin position="945"/>
        <end position="955"/>
    </location>
</feature>
<evidence type="ECO:0000256" key="3">
    <source>
        <dbReference type="ARBA" id="ARBA00022475"/>
    </source>
</evidence>
<feature type="domain" description="Membrane transport protein MMPL" evidence="10">
    <location>
        <begin position="595"/>
        <end position="926"/>
    </location>
</feature>
<keyword evidence="12" id="KW-1185">Reference proteome</keyword>
<evidence type="ECO:0000256" key="4">
    <source>
        <dbReference type="ARBA" id="ARBA00022692"/>
    </source>
</evidence>
<feature type="transmembrane region" description="Helical" evidence="9">
    <location>
        <begin position="859"/>
        <end position="879"/>
    </location>
</feature>
<comment type="similarity">
    <text evidence="2">Belongs to the resistance-nodulation-cell division (RND) (TC 2.A.6) family. MmpL subfamily.</text>
</comment>
<feature type="transmembrane region" description="Helical" evidence="9">
    <location>
        <begin position="369"/>
        <end position="391"/>
    </location>
</feature>
<evidence type="ECO:0000256" key="8">
    <source>
        <dbReference type="SAM" id="MobiDB-lite"/>
    </source>
</evidence>
<feature type="transmembrane region" description="Helical" evidence="9">
    <location>
        <begin position="758"/>
        <end position="777"/>
    </location>
</feature>
<dbReference type="FunFam" id="1.20.1640.10:FF:000018">
    <property type="entry name" value="Transmembrane transport protein MmpL10"/>
    <property type="match status" value="1"/>
</dbReference>
<dbReference type="SUPFAM" id="SSF82866">
    <property type="entry name" value="Multidrug efflux transporter AcrB transmembrane domain"/>
    <property type="match status" value="2"/>
</dbReference>
<dbReference type="InterPro" id="IPR004707">
    <property type="entry name" value="MmpL_fam"/>
</dbReference>
<evidence type="ECO:0000256" key="7">
    <source>
        <dbReference type="SAM" id="Coils"/>
    </source>
</evidence>
<keyword evidence="3" id="KW-1003">Cell membrane</keyword>
<dbReference type="AlphaFoldDB" id="A0A1B8SE94"/>
<feature type="transmembrane region" description="Helical" evidence="9">
    <location>
        <begin position="214"/>
        <end position="234"/>
    </location>
</feature>
<feature type="transmembrane region" description="Helical" evidence="9">
    <location>
        <begin position="187"/>
        <end position="207"/>
    </location>
</feature>
<dbReference type="Pfam" id="PF03176">
    <property type="entry name" value="MMPL"/>
    <property type="match status" value="2"/>
</dbReference>
<dbReference type="GO" id="GO:0005886">
    <property type="term" value="C:plasma membrane"/>
    <property type="evidence" value="ECO:0007669"/>
    <property type="project" value="UniProtKB-SubCell"/>
</dbReference>
<feature type="transmembrane region" description="Helical" evidence="9">
    <location>
        <begin position="784"/>
        <end position="809"/>
    </location>
</feature>
<keyword evidence="7" id="KW-0175">Coiled coil</keyword>
<dbReference type="PATRIC" id="fig|354243.3.peg.3085"/>
<evidence type="ECO:0000313" key="12">
    <source>
        <dbReference type="Proteomes" id="UP000092668"/>
    </source>
</evidence>
<dbReference type="PANTHER" id="PTHR33406:SF6">
    <property type="entry name" value="MEMBRANE PROTEIN YDGH-RELATED"/>
    <property type="match status" value="1"/>
</dbReference>
<feature type="transmembrane region" description="Helical" evidence="9">
    <location>
        <begin position="290"/>
        <end position="313"/>
    </location>
</feature>
<evidence type="ECO:0000256" key="6">
    <source>
        <dbReference type="ARBA" id="ARBA00023136"/>
    </source>
</evidence>
<dbReference type="Proteomes" id="UP000092668">
    <property type="component" value="Unassembled WGS sequence"/>
</dbReference>
<comment type="subcellular location">
    <subcellularLocation>
        <location evidence="1">Cell membrane</location>
        <topology evidence="1">Multi-pass membrane protein</topology>
    </subcellularLocation>
</comment>
<reference evidence="11 12" key="1">
    <citation type="submission" date="2015-06" db="EMBL/GenBank/DDBJ databases">
        <title>Genome sequence of Mycobacterium kumamotonense strain Roo.</title>
        <authorList>
            <person name="Greninger A.L."/>
            <person name="Cunningham G."/>
            <person name="Miller S."/>
        </authorList>
    </citation>
    <scope>NUCLEOTIDE SEQUENCE [LARGE SCALE GENOMIC DNA]</scope>
    <source>
        <strain evidence="11 12">Roo</strain>
    </source>
</reference>
<feature type="compositionally biased region" description="Low complexity" evidence="8">
    <location>
        <begin position="969"/>
        <end position="981"/>
    </location>
</feature>
<sequence length="1050" mass="111722">MSLSRLSAAGLVRKFALPIILGWVAITLLVSLAVPPLEQVAKDHPVSLSAKDAPSIQAMARLGHDFAESDTDSAAMIVIEGEEPLGDAAHHYYNELIAQLNADTKHIQHIQDFWGDPLTAGGAQSADGKAALVQLNLAGNQGEALANDSVEAVRDIVHRTPAPPGVRAYVTGPAPMVTDMNTSGDRAVLKILVATVSVISLMLLLLYRSFSTVALLLAVVGIELAAARGIVAFLGHNGWIGLSTFAINILVTLAIAAGTDYGIFFIGRYHEARHAGEDPETAYFTTYRGVAHVVLASGLTIAGATFCLSFTRLPVFQTMGIPCAVGMLVAVAIALTLVPAVLTVASRYGLLEPRRKMSDRGWRKVGTAIVRWPGPIFVAASAVALIGLLALPGYRVSYKDPSFIPSDTPANLGWAAASRHFPESRLLPEVLLVESDHDMRNSADFLVLNKLAKSVFAVEGVALVQGVTRPEGTPLGHTSIPFLLSMQSAGQMQNLDFMKNRVSDMRKQADDLEGTIASLQRMYGLMQQLGTNTHEATGVSQEAMDLAQQMRHHMADFNQNSKLLRETVDTNDCRGDPTCLSLRSAYASMDGATQLTDKLNELAPVMSNVDVVTPQLLEMMPAQIAALRSLQTMMLTLHSTMSGMIAQVEEVGGDSAAMGQDFDAAKSDDSFYLPREAFDNPDFKRVIQLFLSPDGHAARFFITHDGYPATPEGMARVNTIKKAATESLKGTPLSTAKVYVAGTAALFNDLQGIADYDLLIAGITSLAIIFIIMLLITRSFVASLVIVGTVLASLGASVGLSVLVWQYIFGIHLHWLVMVMSVIILLAVGCDYNLLLVARFKEELGAGIKTGIIRTMGGTGKVVTAAGLVFAFTMASMLVSDLRVVGQVGTTIGLGLLFDTLIVRSFMMPSMAALLGRWFWWPLNVREHPARATPGALPVIAAEDTATDDADDGEDTGTVTDDAAEGEDAGATGAADAGPEAEALDDPGAAEAPDEVVSATADPADAPDRTFEDMVATAFPELSGLPPTPVEDHTTEVLAAVQLPEDENDR</sequence>
<dbReference type="NCBIfam" id="TIGR00833">
    <property type="entry name" value="actII"/>
    <property type="match status" value="1"/>
</dbReference>
<dbReference type="PANTHER" id="PTHR33406">
    <property type="entry name" value="MEMBRANE PROTEIN MJ1562-RELATED"/>
    <property type="match status" value="1"/>
</dbReference>
<accession>A0A1B8SE94</accession>
<proteinExistence type="inferred from homology"/>
<keyword evidence="5 9" id="KW-1133">Transmembrane helix</keyword>
<gene>
    <name evidence="11" type="ORF">ACT18_14925</name>
</gene>
<feature type="transmembrane region" description="Helical" evidence="9">
    <location>
        <begin position="815"/>
        <end position="838"/>
    </location>
</feature>
<feature type="domain" description="Membrane transport protein MMPL" evidence="10">
    <location>
        <begin position="48"/>
        <end position="376"/>
    </location>
</feature>
<keyword evidence="6 9" id="KW-0472">Membrane</keyword>
<evidence type="ECO:0000256" key="9">
    <source>
        <dbReference type="SAM" id="Phobius"/>
    </source>
</evidence>
<dbReference type="FunFam" id="1.20.1640.10:FF:000020">
    <property type="entry name" value="Transmembrane transport protein MmpL10"/>
    <property type="match status" value="1"/>
</dbReference>
<dbReference type="EMBL" id="LFOE01000022">
    <property type="protein sequence ID" value="OBY31032.1"/>
    <property type="molecule type" value="Genomic_DNA"/>
</dbReference>
<feature type="transmembrane region" description="Helical" evidence="9">
    <location>
        <begin position="319"/>
        <end position="348"/>
    </location>
</feature>
<dbReference type="InterPro" id="IPR004869">
    <property type="entry name" value="MMPL_dom"/>
</dbReference>
<evidence type="ECO:0000259" key="10">
    <source>
        <dbReference type="Pfam" id="PF03176"/>
    </source>
</evidence>
<dbReference type="STRING" id="354243.BST28_00670"/>
<comment type="caution">
    <text evidence="11">The sequence shown here is derived from an EMBL/GenBank/DDBJ whole genome shotgun (WGS) entry which is preliminary data.</text>
</comment>
<evidence type="ECO:0000256" key="2">
    <source>
        <dbReference type="ARBA" id="ARBA00010157"/>
    </source>
</evidence>
<evidence type="ECO:0000256" key="5">
    <source>
        <dbReference type="ARBA" id="ARBA00022989"/>
    </source>
</evidence>
<evidence type="ECO:0000256" key="1">
    <source>
        <dbReference type="ARBA" id="ARBA00004651"/>
    </source>
</evidence>
<evidence type="ECO:0000313" key="11">
    <source>
        <dbReference type="EMBL" id="OBY31032.1"/>
    </source>
</evidence>
<name>A0A1B8SE94_9MYCO</name>
<feature type="transmembrane region" description="Helical" evidence="9">
    <location>
        <begin position="885"/>
        <end position="907"/>
    </location>
</feature>
<keyword evidence="4 9" id="KW-0812">Transmembrane</keyword>
<dbReference type="Gene3D" id="1.20.1640.10">
    <property type="entry name" value="Multidrug efflux transporter AcrB transmembrane domain"/>
    <property type="match status" value="2"/>
</dbReference>
<organism evidence="11 12">
    <name type="scientific">Mycolicibacter kumamotonensis</name>
    <dbReference type="NCBI Taxonomy" id="354243"/>
    <lineage>
        <taxon>Bacteria</taxon>
        <taxon>Bacillati</taxon>
        <taxon>Actinomycetota</taxon>
        <taxon>Actinomycetes</taxon>
        <taxon>Mycobacteriales</taxon>
        <taxon>Mycobacteriaceae</taxon>
        <taxon>Mycolicibacter</taxon>
    </lineage>
</organism>
<feature type="region of interest" description="Disordered" evidence="8">
    <location>
        <begin position="944"/>
        <end position="1009"/>
    </location>
</feature>
<feature type="transmembrane region" description="Helical" evidence="9">
    <location>
        <begin position="246"/>
        <end position="269"/>
    </location>
</feature>
<dbReference type="InterPro" id="IPR050545">
    <property type="entry name" value="Mycobact_MmpL"/>
</dbReference>
<feature type="coiled-coil region" evidence="7">
    <location>
        <begin position="495"/>
        <end position="522"/>
    </location>
</feature>